<organism evidence="1 2">
    <name type="scientific">Maribacter phage Colly_1</name>
    <dbReference type="NCBI Taxonomy" id="2745691"/>
    <lineage>
        <taxon>Viruses</taxon>
        <taxon>Duplodnaviria</taxon>
        <taxon>Heunggongvirae</taxon>
        <taxon>Uroviricota</taxon>
        <taxon>Caudoviricetes</taxon>
        <taxon>Molycolviridae</taxon>
        <taxon>Mollyvirus</taxon>
        <taxon>Mollyvirus colly</taxon>
    </lineage>
</organism>
<keyword evidence="2" id="KW-1185">Reference proteome</keyword>
<evidence type="ECO:0000313" key="2">
    <source>
        <dbReference type="Proteomes" id="UP000693899"/>
    </source>
</evidence>
<gene>
    <name evidence="1" type="ORF">Colly1_189</name>
</gene>
<name>A0A8E4XVP4_9CAUD</name>
<dbReference type="EMBL" id="MT732450">
    <property type="protein sequence ID" value="QQO97294.1"/>
    <property type="molecule type" value="Genomic_DNA"/>
</dbReference>
<proteinExistence type="predicted"/>
<dbReference type="Proteomes" id="UP000693899">
    <property type="component" value="Segment"/>
</dbReference>
<accession>A0A8E4XVP4</accession>
<protein>
    <submittedName>
        <fullName evidence="1">Uncharacterized protein</fullName>
    </submittedName>
</protein>
<reference evidence="1" key="1">
    <citation type="submission" date="2020-07" db="EMBL/GenBank/DDBJ databases">
        <title>Highly diverse flavobacterial phages as mortality factor during North Sea spring blooms.</title>
        <authorList>
            <person name="Bartlau N."/>
            <person name="Wichels A."/>
            <person name="Krohne G."/>
            <person name="Adriaenssens E.M."/>
            <person name="Heins A."/>
            <person name="Fuchs B.M."/>
            <person name="Amann R."/>
            <person name="Moraru C."/>
        </authorList>
    </citation>
    <scope>NUCLEOTIDE SEQUENCE</scope>
</reference>
<sequence>MTVFDLDGLLDSSEELRQLILTPPKARIFKSKLLYYIEEYLKTIGYETPTKRRKLKYLILADLEELVIKPMHGEGN</sequence>
<evidence type="ECO:0000313" key="1">
    <source>
        <dbReference type="EMBL" id="QQO97294.1"/>
    </source>
</evidence>